<dbReference type="Proteomes" id="UP001626549">
    <property type="component" value="Chromosome"/>
</dbReference>
<gene>
    <name evidence="7" type="ORF">R0137_02395</name>
</gene>
<reference evidence="7 8" key="1">
    <citation type="submission" date="2023-10" db="EMBL/GenBank/DDBJ databases">
        <title>Two novel species belonging to the OM43/NOR5 clade.</title>
        <authorList>
            <person name="Park M."/>
        </authorList>
    </citation>
    <scope>NUCLEOTIDE SEQUENCE [LARGE SCALE GENOMIC DNA]</scope>
    <source>
        <strain evidence="7 8">IMCC45268</strain>
    </source>
</reference>
<dbReference type="PIRSF" id="PIRSF026649">
    <property type="entry name" value="MsbB"/>
    <property type="match status" value="1"/>
</dbReference>
<dbReference type="PANTHER" id="PTHR30606">
    <property type="entry name" value="LIPID A BIOSYNTHESIS LAUROYL ACYLTRANSFERASE"/>
    <property type="match status" value="1"/>
</dbReference>
<evidence type="ECO:0000256" key="2">
    <source>
        <dbReference type="ARBA" id="ARBA00022475"/>
    </source>
</evidence>
<keyword evidence="6" id="KW-0012">Acyltransferase</keyword>
<dbReference type="RefSeq" id="WP_407328269.1">
    <property type="nucleotide sequence ID" value="NZ_CP136865.1"/>
</dbReference>
<dbReference type="Pfam" id="PF03279">
    <property type="entry name" value="Lip_A_acyltrans"/>
    <property type="match status" value="1"/>
</dbReference>
<organism evidence="7 8">
    <name type="scientific">Congregibacter brevis</name>
    <dbReference type="NCBI Taxonomy" id="3081201"/>
    <lineage>
        <taxon>Bacteria</taxon>
        <taxon>Pseudomonadati</taxon>
        <taxon>Pseudomonadota</taxon>
        <taxon>Gammaproteobacteria</taxon>
        <taxon>Cellvibrionales</taxon>
        <taxon>Halieaceae</taxon>
        <taxon>Congregibacter</taxon>
    </lineage>
</organism>
<dbReference type="PANTHER" id="PTHR30606:SF10">
    <property type="entry name" value="PHOSPHATIDYLINOSITOL MANNOSIDE ACYLTRANSFERASE"/>
    <property type="match status" value="1"/>
</dbReference>
<evidence type="ECO:0000256" key="6">
    <source>
        <dbReference type="ARBA" id="ARBA00023315"/>
    </source>
</evidence>
<accession>A0ABZ0ID12</accession>
<dbReference type="CDD" id="cd07984">
    <property type="entry name" value="LPLAT_LABLAT-like"/>
    <property type="match status" value="1"/>
</dbReference>
<proteinExistence type="predicted"/>
<protein>
    <submittedName>
        <fullName evidence="7">Bacitracin ABC transporter permease</fullName>
    </submittedName>
</protein>
<evidence type="ECO:0000256" key="4">
    <source>
        <dbReference type="ARBA" id="ARBA00022679"/>
    </source>
</evidence>
<evidence type="ECO:0000256" key="1">
    <source>
        <dbReference type="ARBA" id="ARBA00004533"/>
    </source>
</evidence>
<keyword evidence="8" id="KW-1185">Reference proteome</keyword>
<keyword evidence="4" id="KW-0808">Transferase</keyword>
<evidence type="ECO:0000313" key="7">
    <source>
        <dbReference type="EMBL" id="WOJ97432.1"/>
    </source>
</evidence>
<dbReference type="InterPro" id="IPR004960">
    <property type="entry name" value="LipA_acyltrans"/>
</dbReference>
<keyword evidence="2" id="KW-1003">Cell membrane</keyword>
<keyword evidence="3" id="KW-0997">Cell inner membrane</keyword>
<evidence type="ECO:0000313" key="8">
    <source>
        <dbReference type="Proteomes" id="UP001626549"/>
    </source>
</evidence>
<name>A0ABZ0ID12_9GAMM</name>
<sequence>MGRALGRVAWWVGGSPRRVTERNVGLAFPELSEEEQESLARRSLQSTGELAVEMGYVWNRPWDQIRGHILEIVGDDAVRAALAEGRGVMMLGPHLGNWEIVGLHISEMGESVALYEPPHMQQLDDMVRTARQRSGSVLVPTDARGLAKLVKSLKKGGIAGILPDQVPPVVESGENSLFMEVPTFTMTLASKLLGKSGAQAFFGFAERIPGGYRLHYLPADEGIYSKDMQTSLKALNDGVERCVRMSPAQYQWEYKRFRVRPRGSVDYYAPDWRPESN</sequence>
<dbReference type="EMBL" id="CP136865">
    <property type="protein sequence ID" value="WOJ97432.1"/>
    <property type="molecule type" value="Genomic_DNA"/>
</dbReference>
<evidence type="ECO:0000256" key="5">
    <source>
        <dbReference type="ARBA" id="ARBA00023136"/>
    </source>
</evidence>
<keyword evidence="5" id="KW-0472">Membrane</keyword>
<evidence type="ECO:0000256" key="3">
    <source>
        <dbReference type="ARBA" id="ARBA00022519"/>
    </source>
</evidence>
<comment type="subcellular location">
    <subcellularLocation>
        <location evidence="1">Cell inner membrane</location>
    </subcellularLocation>
</comment>